<dbReference type="eggNOG" id="COG0726">
    <property type="taxonomic scope" value="Bacteria"/>
</dbReference>
<keyword evidence="7" id="KW-1185">Reference proteome</keyword>
<dbReference type="OrthoDB" id="9814639at2"/>
<keyword evidence="6" id="KW-0808">Transferase</keyword>
<feature type="domain" description="Glycosyltransferase subfamily 4-like N-terminal" evidence="5">
    <location>
        <begin position="341"/>
        <end position="483"/>
    </location>
</feature>
<dbReference type="GO" id="GO:0016810">
    <property type="term" value="F:hydrolase activity, acting on carbon-nitrogen (but not peptide) bonds"/>
    <property type="evidence" value="ECO:0007669"/>
    <property type="project" value="InterPro"/>
</dbReference>
<dbReference type="AlphaFoldDB" id="E6VYB4"/>
<dbReference type="InterPro" id="IPR051398">
    <property type="entry name" value="Polysacch_Deacetylase"/>
</dbReference>
<evidence type="ECO:0000256" key="2">
    <source>
        <dbReference type="ARBA" id="ARBA00022729"/>
    </source>
</evidence>
<dbReference type="PANTHER" id="PTHR34216">
    <property type="match status" value="1"/>
</dbReference>
<dbReference type="InterPro" id="IPR011330">
    <property type="entry name" value="Glyco_hydro/deAcase_b/a-brl"/>
</dbReference>
<dbReference type="Pfam" id="PF00534">
    <property type="entry name" value="Glycos_transf_1"/>
    <property type="match status" value="1"/>
</dbReference>
<evidence type="ECO:0000259" key="5">
    <source>
        <dbReference type="Pfam" id="PF13439"/>
    </source>
</evidence>
<dbReference type="Proteomes" id="UP000002191">
    <property type="component" value="Chromosome"/>
</dbReference>
<dbReference type="InterPro" id="IPR001296">
    <property type="entry name" value="Glyco_trans_1"/>
</dbReference>
<reference evidence="6 7" key="2">
    <citation type="journal article" date="2014" name="Genome Announc.">
        <title>Complete Genome Sequence of the Subsurface, Mesophilic Sulfate-Reducing Bacterium Desulfovibrio aespoeensis Aspo-2.</title>
        <authorList>
            <person name="Pedersen K."/>
            <person name="Bengtsson A."/>
            <person name="Edlund J."/>
            <person name="Rabe L."/>
            <person name="Hazen T."/>
            <person name="Chakraborty R."/>
            <person name="Goodwin L."/>
            <person name="Shapiro N."/>
        </authorList>
    </citation>
    <scope>NUCLEOTIDE SEQUENCE [LARGE SCALE GENOMIC DNA]</scope>
    <source>
        <strain evidence="7">ATCC 700646 / DSM 10631 / Aspo-2</strain>
    </source>
</reference>
<dbReference type="GO" id="GO:0016757">
    <property type="term" value="F:glycosyltransferase activity"/>
    <property type="evidence" value="ECO:0007669"/>
    <property type="project" value="InterPro"/>
</dbReference>
<gene>
    <name evidence="6" type="ordered locus">Daes_0552</name>
</gene>
<reference evidence="7" key="1">
    <citation type="submission" date="2010-12" db="EMBL/GenBank/DDBJ databases">
        <title>Complete sequence of Desulfovibrio aespoeensis Aspo-2.</title>
        <authorList>
            <consortium name="US DOE Joint Genome Institute"/>
            <person name="Lucas S."/>
            <person name="Copeland A."/>
            <person name="Lapidus A."/>
            <person name="Cheng J.-F."/>
            <person name="Goodwin L."/>
            <person name="Pitluck S."/>
            <person name="Chertkov O."/>
            <person name="Misra M."/>
            <person name="Detter J.C."/>
            <person name="Han C."/>
            <person name="Tapia R."/>
            <person name="Land M."/>
            <person name="Hauser L."/>
            <person name="Kyrpides N."/>
            <person name="Ivanova N."/>
            <person name="Ovchinnikova G."/>
            <person name="Pedersen K."/>
            <person name="Jagevall S."/>
            <person name="Hazen T."/>
            <person name="Woyke T."/>
        </authorList>
    </citation>
    <scope>NUCLEOTIDE SEQUENCE [LARGE SCALE GENOMIC DNA]</scope>
    <source>
        <strain evidence="7">ATCC 700646 / DSM 10631 / Aspo-2</strain>
    </source>
</reference>
<evidence type="ECO:0000256" key="1">
    <source>
        <dbReference type="ARBA" id="ARBA00004613"/>
    </source>
</evidence>
<dbReference type="GO" id="GO:0005975">
    <property type="term" value="P:carbohydrate metabolic process"/>
    <property type="evidence" value="ECO:0007669"/>
    <property type="project" value="InterPro"/>
</dbReference>
<dbReference type="KEGG" id="das:Daes_0552"/>
<dbReference type="SUPFAM" id="SSF88713">
    <property type="entry name" value="Glycoside hydrolase/deacetylase"/>
    <property type="match status" value="1"/>
</dbReference>
<evidence type="ECO:0000313" key="7">
    <source>
        <dbReference type="Proteomes" id="UP000002191"/>
    </source>
</evidence>
<comment type="subcellular location">
    <subcellularLocation>
        <location evidence="1">Secreted</location>
    </subcellularLocation>
</comment>
<evidence type="ECO:0000259" key="4">
    <source>
        <dbReference type="Pfam" id="PF01522"/>
    </source>
</evidence>
<feature type="domain" description="NodB homology" evidence="4">
    <location>
        <begin position="57"/>
        <end position="268"/>
    </location>
</feature>
<dbReference type="Pfam" id="PF01522">
    <property type="entry name" value="Polysacc_deac_1"/>
    <property type="match status" value="1"/>
</dbReference>
<dbReference type="EMBL" id="CP002431">
    <property type="protein sequence ID" value="ADU61572.1"/>
    <property type="molecule type" value="Genomic_DNA"/>
</dbReference>
<dbReference type="RefSeq" id="WP_013513508.1">
    <property type="nucleotide sequence ID" value="NC_014844.1"/>
</dbReference>
<dbReference type="InterPro" id="IPR002509">
    <property type="entry name" value="NODB_dom"/>
</dbReference>
<dbReference type="Pfam" id="PF13439">
    <property type="entry name" value="Glyco_transf_4"/>
    <property type="match status" value="1"/>
</dbReference>
<dbReference type="GO" id="GO:0005576">
    <property type="term" value="C:extracellular region"/>
    <property type="evidence" value="ECO:0007669"/>
    <property type="project" value="UniProtKB-SubCell"/>
</dbReference>
<proteinExistence type="predicted"/>
<organism evidence="6 7">
    <name type="scientific">Pseudodesulfovibrio aespoeensis (strain ATCC 700646 / DSM 10631 / Aspo-2)</name>
    <name type="common">Desulfovibrio aespoeensis</name>
    <dbReference type="NCBI Taxonomy" id="643562"/>
    <lineage>
        <taxon>Bacteria</taxon>
        <taxon>Pseudomonadati</taxon>
        <taxon>Thermodesulfobacteriota</taxon>
        <taxon>Desulfovibrionia</taxon>
        <taxon>Desulfovibrionales</taxon>
        <taxon>Desulfovibrionaceae</taxon>
    </lineage>
</organism>
<evidence type="ECO:0000313" key="6">
    <source>
        <dbReference type="EMBL" id="ADU61572.1"/>
    </source>
</evidence>
<dbReference type="InterPro" id="IPR028098">
    <property type="entry name" value="Glyco_trans_4-like_N"/>
</dbReference>
<dbReference type="HOGENOM" id="CLU_398342_0_0_7"/>
<feature type="domain" description="Glycosyl transferase family 1" evidence="3">
    <location>
        <begin position="496"/>
        <end position="655"/>
    </location>
</feature>
<evidence type="ECO:0000259" key="3">
    <source>
        <dbReference type="Pfam" id="PF00534"/>
    </source>
</evidence>
<dbReference type="STRING" id="643562.Daes_0552"/>
<dbReference type="Gene3D" id="3.20.20.370">
    <property type="entry name" value="Glycoside hydrolase/deacetylase"/>
    <property type="match status" value="1"/>
</dbReference>
<dbReference type="SUPFAM" id="SSF53756">
    <property type="entry name" value="UDP-Glycosyltransferase/glycogen phosphorylase"/>
    <property type="match status" value="1"/>
</dbReference>
<dbReference type="Gene3D" id="3.40.50.2000">
    <property type="entry name" value="Glycogen Phosphorylase B"/>
    <property type="match status" value="2"/>
</dbReference>
<dbReference type="CDD" id="cd03801">
    <property type="entry name" value="GT4_PimA-like"/>
    <property type="match status" value="1"/>
</dbReference>
<name>E6VYB4_PSEA9</name>
<protein>
    <submittedName>
        <fullName evidence="6">Glycosyl transferase group 1</fullName>
    </submittedName>
</protein>
<sequence>MILPLRPSVPVLCYHNVSEVDGHTPARFCEHLDAIADAGYRTLSASELLAVTRGELKPPPKGVVLTFDDGHVSNWLTVVPELERRDMAGTFFILTDFTDPGAARCCADAPAMRPMPEALKAALQGGDHSQFVNEGEVRAMLDRGMEVFSHGCRHQGAFRSLRPLARMGEALARWPAWSIYPGFDPDWPTFEDGSGYVYDGFWPRIDHAGQVRMVQRSTAERLAFCREDFARSCARIRELNGLKTQLFCWPWGHFCDDAEAELKRAGYAGAFTLERWVNARGTDPFRLNRIGVGRPKTGDWVQARLRMYGSDPTARVFFKFWRKRPEIKRVLYVSDSLRLSGGSRQMLNNIAAMRAMGVDACAVLDPASPLVGALEGSGARVFPFARFKEYLAAGSFLKQLVRDQGIDVVHTFHNRAYKMGALARLMGAKFRLFINRGVISRPNAIFFLWAALAHGVVCNSAKCAEVLRGHRVGEGRLSVVYNAYCGPDFGEPKPRRKRGARLIYVGNGAPIKGFDVFLRAAARFCETGDYRDVEFAVVGVRPDEMDRYDAILTPAVRERLHVTGELAHEAVLDELRFSDVLCVTSRLESLPNTLLEAFDLGLPAVGTRVGGVPELVVDGVSGYLCESGDHECLAAKMRLLVEDPAARFAMGRAGRAVVRTLLTPEAKGRALMRVYMGERLRDPLPVAELARSLSPLDPETLFGGNSHD</sequence>
<accession>E6VYB4</accession>
<dbReference type="PANTHER" id="PTHR34216:SF3">
    <property type="entry name" value="POLY-BETA-1,6-N-ACETYL-D-GLUCOSAMINE N-DEACETYLASE"/>
    <property type="match status" value="1"/>
</dbReference>
<dbReference type="eggNOG" id="COG0438">
    <property type="taxonomic scope" value="Bacteria"/>
</dbReference>
<keyword evidence="2" id="KW-0732">Signal</keyword>